<evidence type="ECO:0000313" key="14">
    <source>
        <dbReference type="Proteomes" id="UP000034883"/>
    </source>
</evidence>
<comment type="catalytic activity">
    <reaction evidence="1">
        <text>Hydrolyzes single-stranded DNA or mismatched double-stranded DNA and polynucleotides, releasing free uracil.</text>
        <dbReference type="EC" id="3.2.2.27"/>
    </reaction>
</comment>
<dbReference type="InterPro" id="IPR005273">
    <property type="entry name" value="Ura-DNA_glyco_family4"/>
</dbReference>
<evidence type="ECO:0000256" key="2">
    <source>
        <dbReference type="ARBA" id="ARBA00006521"/>
    </source>
</evidence>
<dbReference type="SMART" id="SM00986">
    <property type="entry name" value="UDG"/>
    <property type="match status" value="1"/>
</dbReference>
<dbReference type="AlphaFoldDB" id="A0A0F6SFH7"/>
<organism evidence="13 14">
    <name type="scientific">Sandaracinus amylolyticus</name>
    <dbReference type="NCBI Taxonomy" id="927083"/>
    <lineage>
        <taxon>Bacteria</taxon>
        <taxon>Pseudomonadati</taxon>
        <taxon>Myxococcota</taxon>
        <taxon>Polyangia</taxon>
        <taxon>Polyangiales</taxon>
        <taxon>Sandaracinaceae</taxon>
        <taxon>Sandaracinus</taxon>
    </lineage>
</organism>
<dbReference type="OrthoDB" id="5290748at2"/>
<evidence type="ECO:0000259" key="12">
    <source>
        <dbReference type="SMART" id="SM00986"/>
    </source>
</evidence>
<keyword evidence="6" id="KW-0479">Metal-binding</keyword>
<proteinExistence type="inferred from homology"/>
<keyword evidence="5" id="KW-0004">4Fe-4S</keyword>
<evidence type="ECO:0000313" key="13">
    <source>
        <dbReference type="EMBL" id="AKF06964.1"/>
    </source>
</evidence>
<name>A0A0F6SFH7_9BACT</name>
<dbReference type="GO" id="GO:0006281">
    <property type="term" value="P:DNA repair"/>
    <property type="evidence" value="ECO:0007669"/>
    <property type="project" value="UniProtKB-KW"/>
</dbReference>
<dbReference type="KEGG" id="samy:DB32_004113"/>
<evidence type="ECO:0000256" key="3">
    <source>
        <dbReference type="ARBA" id="ARBA00012030"/>
    </source>
</evidence>
<keyword evidence="10" id="KW-0411">Iron-sulfur</keyword>
<dbReference type="GO" id="GO:0004844">
    <property type="term" value="F:uracil DNA N-glycosylase activity"/>
    <property type="evidence" value="ECO:0007669"/>
    <property type="project" value="UniProtKB-EC"/>
</dbReference>
<evidence type="ECO:0000256" key="7">
    <source>
        <dbReference type="ARBA" id="ARBA00022763"/>
    </source>
</evidence>
<evidence type="ECO:0000256" key="10">
    <source>
        <dbReference type="ARBA" id="ARBA00023014"/>
    </source>
</evidence>
<accession>A0A0F6SFH7</accession>
<keyword evidence="7" id="KW-0227">DNA damage</keyword>
<keyword evidence="11" id="KW-0234">DNA repair</keyword>
<feature type="domain" description="Uracil-DNA glycosylase-like" evidence="12">
    <location>
        <begin position="189"/>
        <end position="334"/>
    </location>
</feature>
<dbReference type="Gene3D" id="3.40.470.10">
    <property type="entry name" value="Uracil-DNA glycosylase-like domain"/>
    <property type="match status" value="1"/>
</dbReference>
<protein>
    <recommendedName>
        <fullName evidence="4">Type-4 uracil-DNA glycosylase</fullName>
        <ecNumber evidence="3">3.2.2.27</ecNumber>
    </recommendedName>
</protein>
<keyword evidence="8" id="KW-0378">Hydrolase</keyword>
<reference evidence="13 14" key="1">
    <citation type="submission" date="2015-03" db="EMBL/GenBank/DDBJ databases">
        <title>Genome assembly of Sandaracinus amylolyticus DSM 53668.</title>
        <authorList>
            <person name="Sharma G."/>
            <person name="Subramanian S."/>
        </authorList>
    </citation>
    <scope>NUCLEOTIDE SEQUENCE [LARGE SCALE GENOMIC DNA]</scope>
    <source>
        <strain evidence="13 14">DSM 53668</strain>
    </source>
</reference>
<dbReference type="InterPro" id="IPR005122">
    <property type="entry name" value="Uracil-DNA_glycosylase-like"/>
</dbReference>
<dbReference type="GO" id="GO:0051539">
    <property type="term" value="F:4 iron, 4 sulfur cluster binding"/>
    <property type="evidence" value="ECO:0007669"/>
    <property type="project" value="UniProtKB-KW"/>
</dbReference>
<dbReference type="RefSeq" id="WP_075097562.1">
    <property type="nucleotide sequence ID" value="NZ_CP011125.1"/>
</dbReference>
<comment type="similarity">
    <text evidence="2">Belongs to the uracil-DNA glycosylase (UDG) superfamily. Type 4 (UDGa) family.</text>
</comment>
<dbReference type="PANTHER" id="PTHR33693">
    <property type="entry name" value="TYPE-5 URACIL-DNA GLYCOSYLASE"/>
    <property type="match status" value="1"/>
</dbReference>
<evidence type="ECO:0000256" key="5">
    <source>
        <dbReference type="ARBA" id="ARBA00022485"/>
    </source>
</evidence>
<sequence>MSAYDEELAAIAAMVREHLAWEEGMGGAAVPWADATESAVPVSPPQGAATADVAGAPAEVTRHPAEVTRHPAEVTRHPAEVARQPEAVARQPEAVARQPEAVARQPDAVARQPDAVARQPDAVARQPEAVAPQPAAATRHPATPAFEPAAAPVTALAPEQKHRALEVLAAEAATCRACRLCEGRTNSVFSRGTPITEIAFVGEGPGYHEDQQGSPFVGPAGQLLDRMVAAMGFDRDAVYVCNVVKCRPPENRTPLPDEAGACEPFLAKQLEIVAPKVIVALGRCAAENLGCAEPGRSWRGMWGTWRGVPVMPTYHPAFLLRSPEMKRPVWEDLQKVLQRLGRQVPPQGSRKG</sequence>
<evidence type="ECO:0000256" key="8">
    <source>
        <dbReference type="ARBA" id="ARBA00022801"/>
    </source>
</evidence>
<keyword evidence="14" id="KW-1185">Reference proteome</keyword>
<evidence type="ECO:0000256" key="11">
    <source>
        <dbReference type="ARBA" id="ARBA00023204"/>
    </source>
</evidence>
<evidence type="ECO:0000256" key="1">
    <source>
        <dbReference type="ARBA" id="ARBA00001400"/>
    </source>
</evidence>
<evidence type="ECO:0000256" key="4">
    <source>
        <dbReference type="ARBA" id="ARBA00019403"/>
    </source>
</evidence>
<dbReference type="EMBL" id="CP011125">
    <property type="protein sequence ID" value="AKF06964.1"/>
    <property type="molecule type" value="Genomic_DNA"/>
</dbReference>
<dbReference type="STRING" id="927083.DB32_004113"/>
<dbReference type="EC" id="3.2.2.27" evidence="3"/>
<dbReference type="Proteomes" id="UP000034883">
    <property type="component" value="Chromosome"/>
</dbReference>
<dbReference type="InterPro" id="IPR036895">
    <property type="entry name" value="Uracil-DNA_glycosylase-like_sf"/>
</dbReference>
<dbReference type="GO" id="GO:0046872">
    <property type="term" value="F:metal ion binding"/>
    <property type="evidence" value="ECO:0007669"/>
    <property type="project" value="UniProtKB-KW"/>
</dbReference>
<keyword evidence="9" id="KW-0408">Iron</keyword>
<dbReference type="SUPFAM" id="SSF52141">
    <property type="entry name" value="Uracil-DNA glycosylase-like"/>
    <property type="match status" value="1"/>
</dbReference>
<gene>
    <name evidence="13" type="ORF">DB32_004113</name>
</gene>
<evidence type="ECO:0000256" key="6">
    <source>
        <dbReference type="ARBA" id="ARBA00022723"/>
    </source>
</evidence>
<dbReference type="NCBIfam" id="TIGR00758">
    <property type="entry name" value="UDG_fam4"/>
    <property type="match status" value="1"/>
</dbReference>
<dbReference type="PANTHER" id="PTHR33693:SF1">
    <property type="entry name" value="TYPE-4 URACIL-DNA GLYCOSYLASE"/>
    <property type="match status" value="1"/>
</dbReference>
<dbReference type="InterPro" id="IPR051536">
    <property type="entry name" value="UDG_Type-4/5"/>
</dbReference>
<dbReference type="CDD" id="cd10030">
    <property type="entry name" value="UDG-F4_TTUDGA_SPO1dp_like"/>
    <property type="match status" value="1"/>
</dbReference>
<dbReference type="SMART" id="SM00987">
    <property type="entry name" value="UreE_C"/>
    <property type="match status" value="1"/>
</dbReference>
<dbReference type="Pfam" id="PF03167">
    <property type="entry name" value="UDG"/>
    <property type="match status" value="1"/>
</dbReference>
<evidence type="ECO:0000256" key="9">
    <source>
        <dbReference type="ARBA" id="ARBA00023004"/>
    </source>
</evidence>